<evidence type="ECO:0000313" key="6">
    <source>
        <dbReference type="Proteomes" id="UP000066014"/>
    </source>
</evidence>
<comment type="similarity">
    <text evidence="1">Belongs to the DprA/Smf family.</text>
</comment>
<evidence type="ECO:0000313" key="5">
    <source>
        <dbReference type="EMBL" id="BAO84190.1"/>
    </source>
</evidence>
<dbReference type="InterPro" id="IPR036388">
    <property type="entry name" value="WH-like_DNA-bd_sf"/>
</dbReference>
<sequence>MPAKPAADPDATDTTAELAAWLRLTTTAGVGAATARKLLAALGSPQAVFAAEAQALQVLVGERLAVALQSPPVHGSRVLEQTLAWLAGAPNRYCLGLGHPHYPAALLQIPDPPVLLYVQGQLSALAQPCTLAVVGSRNPTPQGASNAHAFAQQLGAQGFCIVSGLALGVDGAAHLGALEAGAPTVAVVGTGLDRVYPRQHLELARRIAEHGALLSEYPLGTPPLAPHFPQRNRLIAGLSLGTLVVEAALESGSLITAELAAQYGREVFAIPGSIHAPQSRGCHALLRQGAKLVETVQDVLDELRPQRIPTQPTQGVLALGAREPAKPTAPAGAARAGKAAPGTAGQPVEAENALLQALGYDPVGLDALQARCGLPTAELQAQLLELELCGVVRRLPGGLFQRQALA</sequence>
<protein>
    <submittedName>
        <fullName evidence="5">Predicted Rossmann fold nucleotide-binding protein involved in DNA uptake</fullName>
    </submittedName>
</protein>
<dbReference type="Pfam" id="PF17782">
    <property type="entry name" value="WHD_DprA"/>
    <property type="match status" value="1"/>
</dbReference>
<dbReference type="EMBL" id="AP014569">
    <property type="protein sequence ID" value="BAO84190.1"/>
    <property type="molecule type" value="Genomic_DNA"/>
</dbReference>
<dbReference type="SUPFAM" id="SSF47781">
    <property type="entry name" value="RuvA domain 2-like"/>
    <property type="match status" value="1"/>
</dbReference>
<dbReference type="KEGG" id="cbab:SMCB_1962"/>
<dbReference type="SUPFAM" id="SSF102405">
    <property type="entry name" value="MCP/YpsA-like"/>
    <property type="match status" value="1"/>
</dbReference>
<dbReference type="InterPro" id="IPR010994">
    <property type="entry name" value="RuvA_2-like"/>
</dbReference>
<dbReference type="InterPro" id="IPR041614">
    <property type="entry name" value="DprA_WH"/>
</dbReference>
<dbReference type="Gene3D" id="3.40.50.450">
    <property type="match status" value="1"/>
</dbReference>
<feature type="region of interest" description="Disordered" evidence="2">
    <location>
        <begin position="322"/>
        <end position="345"/>
    </location>
</feature>
<dbReference type="InterPro" id="IPR057666">
    <property type="entry name" value="DrpA_SLOG"/>
</dbReference>
<dbReference type="Pfam" id="PF02481">
    <property type="entry name" value="DNA_processg_A"/>
    <property type="match status" value="1"/>
</dbReference>
<dbReference type="STRING" id="1458426.SMCB_1962"/>
<dbReference type="GO" id="GO:0009294">
    <property type="term" value="P:DNA-mediated transformation"/>
    <property type="evidence" value="ECO:0007669"/>
    <property type="project" value="InterPro"/>
</dbReference>
<feature type="domain" description="DprA winged helix" evidence="4">
    <location>
        <begin position="339"/>
        <end position="398"/>
    </location>
</feature>
<evidence type="ECO:0000259" key="3">
    <source>
        <dbReference type="Pfam" id="PF02481"/>
    </source>
</evidence>
<feature type="compositionally biased region" description="Low complexity" evidence="2">
    <location>
        <begin position="326"/>
        <end position="345"/>
    </location>
</feature>
<dbReference type="OrthoDB" id="9785707at2"/>
<dbReference type="AlphaFoldDB" id="A0A060NS42"/>
<dbReference type="Gene3D" id="1.10.10.10">
    <property type="entry name" value="Winged helix-like DNA-binding domain superfamily/Winged helix DNA-binding domain"/>
    <property type="match status" value="1"/>
</dbReference>
<keyword evidence="6" id="KW-1185">Reference proteome</keyword>
<dbReference type="HOGENOM" id="CLU_029601_1_0_4"/>
<evidence type="ECO:0000256" key="1">
    <source>
        <dbReference type="ARBA" id="ARBA00006525"/>
    </source>
</evidence>
<evidence type="ECO:0000256" key="2">
    <source>
        <dbReference type="SAM" id="MobiDB-lite"/>
    </source>
</evidence>
<dbReference type="NCBIfam" id="TIGR00732">
    <property type="entry name" value="dprA"/>
    <property type="match status" value="1"/>
</dbReference>
<reference evidence="5 6" key="1">
    <citation type="journal article" date="2014" name="Nat. Commun.">
        <title>Physiological and genomic features of highly alkaliphilic hydrogen-utilizing Betaproteobacteria from a continental serpentinizing site.</title>
        <authorList>
            <person name="Suzuki S."/>
            <person name="Kuenen J.G."/>
            <person name="Schipper K."/>
            <person name="van der Velde S."/>
            <person name="Ishii S."/>
            <person name="Wu A."/>
            <person name="Sorokin D.Y."/>
            <person name="Tenney A."/>
            <person name="Meng X.Y."/>
            <person name="Morrill P.L."/>
            <person name="Kamagata Y."/>
            <person name="Muyzer G."/>
            <person name="Nealson K.H."/>
        </authorList>
    </citation>
    <scope>NUCLEOTIDE SEQUENCE [LARGE SCALE GENOMIC DNA]</scope>
    <source>
        <strain evidence="5 6">B1</strain>
    </source>
</reference>
<proteinExistence type="inferred from homology"/>
<accession>A0A060NS42</accession>
<organism evidence="5 6">
    <name type="scientific">Serpentinimonas maccroryi</name>
    <dbReference type="NCBI Taxonomy" id="1458426"/>
    <lineage>
        <taxon>Bacteria</taxon>
        <taxon>Pseudomonadati</taxon>
        <taxon>Pseudomonadota</taxon>
        <taxon>Betaproteobacteria</taxon>
        <taxon>Burkholderiales</taxon>
        <taxon>Comamonadaceae</taxon>
        <taxon>Serpentinimonas</taxon>
    </lineage>
</organism>
<dbReference type="PANTHER" id="PTHR43022">
    <property type="entry name" value="PROTEIN SMF"/>
    <property type="match status" value="1"/>
</dbReference>
<dbReference type="InterPro" id="IPR003488">
    <property type="entry name" value="DprA"/>
</dbReference>
<dbReference type="RefSeq" id="WP_045536665.1">
    <property type="nucleotide sequence ID" value="NZ_AP014569.1"/>
</dbReference>
<name>A0A060NS42_9BURK</name>
<evidence type="ECO:0000259" key="4">
    <source>
        <dbReference type="Pfam" id="PF17782"/>
    </source>
</evidence>
<gene>
    <name evidence="5" type="primary">smf</name>
    <name evidence="5" type="ORF">SMCB_1962</name>
</gene>
<dbReference type="Proteomes" id="UP000066014">
    <property type="component" value="Chromosome"/>
</dbReference>
<dbReference type="PANTHER" id="PTHR43022:SF1">
    <property type="entry name" value="PROTEIN SMF"/>
    <property type="match status" value="1"/>
</dbReference>
<feature type="domain" description="Smf/DprA SLOG" evidence="3">
    <location>
        <begin position="97"/>
        <end position="303"/>
    </location>
</feature>